<name>A0AA48LXH0_9ZZZZ</name>
<gene>
    <name evidence="1" type="ORF">AMST5_00710</name>
</gene>
<sequence length="122" mass="13333">MSDEFKINAANAAEAMVRIASYDLHNARKDAVYVIASAVAELDAIAQRRAETDARIKAKVRELTDRRDSLQNLLDAEPSLDFPNDAARKNAAAAMDAETARLRGLGEAHAAWLVELLAAERE</sequence>
<organism evidence="1">
    <name type="scientific">freshwater sediment metagenome</name>
    <dbReference type="NCBI Taxonomy" id="556182"/>
    <lineage>
        <taxon>unclassified sequences</taxon>
        <taxon>metagenomes</taxon>
        <taxon>ecological metagenomes</taxon>
    </lineage>
</organism>
<dbReference type="AlphaFoldDB" id="A0AA48LXH0"/>
<accession>A0AA48LXH0</accession>
<protein>
    <submittedName>
        <fullName evidence="1">Uncharacterized protein</fullName>
    </submittedName>
</protein>
<dbReference type="EMBL" id="OY288114">
    <property type="protein sequence ID" value="CAJ0854126.1"/>
    <property type="molecule type" value="Genomic_DNA"/>
</dbReference>
<reference evidence="1" key="1">
    <citation type="submission" date="2023-07" db="EMBL/GenBank/DDBJ databases">
        <authorList>
            <person name="Pelsma A.J. K."/>
        </authorList>
    </citation>
    <scope>NUCLEOTIDE SEQUENCE</scope>
</reference>
<evidence type="ECO:0000313" key="1">
    <source>
        <dbReference type="EMBL" id="CAJ0854126.1"/>
    </source>
</evidence>
<proteinExistence type="predicted"/>